<dbReference type="Pfam" id="PF00535">
    <property type="entry name" value="Glycos_transf_2"/>
    <property type="match status" value="1"/>
</dbReference>
<proteinExistence type="predicted"/>
<dbReference type="InterPro" id="IPR050834">
    <property type="entry name" value="Glycosyltransf_2"/>
</dbReference>
<dbReference type="Gene3D" id="3.90.550.10">
    <property type="entry name" value="Spore Coat Polysaccharide Biosynthesis Protein SpsA, Chain A"/>
    <property type="match status" value="2"/>
</dbReference>
<dbReference type="PANTHER" id="PTHR43685:SF2">
    <property type="entry name" value="GLYCOSYLTRANSFERASE 2-LIKE DOMAIN-CONTAINING PROTEIN"/>
    <property type="match status" value="1"/>
</dbReference>
<dbReference type="InterPro" id="IPR001173">
    <property type="entry name" value="Glyco_trans_2-like"/>
</dbReference>
<name>A0A1G2IXL5_9BACT</name>
<dbReference type="PANTHER" id="PTHR43685">
    <property type="entry name" value="GLYCOSYLTRANSFERASE"/>
    <property type="match status" value="1"/>
</dbReference>
<dbReference type="InterPro" id="IPR003329">
    <property type="entry name" value="Cytidylyl_trans"/>
</dbReference>
<protein>
    <recommendedName>
        <fullName evidence="1">Glycosyltransferase 2-like domain-containing protein</fullName>
    </recommendedName>
</protein>
<sequence length="454" mass="52258">MKTVSIIIRTKNEERWINHCLSSIFSQNFKDFEVIIVDNGSQDRTIEKARQYPVKIVNYSEKEFKPGKAINEGIRASNSKYIVVLSGHCIPTNDMWLENFIKEIESRPDVAGVYGRQEPLPFSSDIDKRDLLFTFGLEKKVQAKDTFFDNANSIVKREIWEKFPFDEQVLHIENLIWGKEVIKNGYKIIYSPDASVYHHHGIHHGGDLKRAREVVEILEGIDLSKEKRAVDITELKVAGIIPAKGKVEFLGGRPLIEYTILRAKESKYLNLIVVTTDNPEIADIARNLGVHFIFIYPKELAEEHVEIKEVLGYAVSEFEKMKIIPDVVAYLSPTYPFRPKGLIDEIIKDLINGGYDSVLPVLPEYRSCFIKEDEKVKRLDRGFMPMQFKEPLYTGLSGLVTVSYVDVIKKEQNRLGERLGMVEVDNILYYIDIGKSKAKEMAEILIKDWWPKNQ</sequence>
<dbReference type="EMBL" id="MHPJ01000001">
    <property type="protein sequence ID" value="OGZ79604.1"/>
    <property type="molecule type" value="Genomic_DNA"/>
</dbReference>
<dbReference type="Proteomes" id="UP000178650">
    <property type="component" value="Unassembled WGS sequence"/>
</dbReference>
<evidence type="ECO:0000259" key="1">
    <source>
        <dbReference type="Pfam" id="PF00535"/>
    </source>
</evidence>
<dbReference type="Pfam" id="PF02348">
    <property type="entry name" value="CTP_transf_3"/>
    <property type="match status" value="1"/>
</dbReference>
<accession>A0A1G2IXL5</accession>
<dbReference type="STRING" id="1802223.A2358_01410"/>
<evidence type="ECO:0000313" key="2">
    <source>
        <dbReference type="EMBL" id="OGZ79604.1"/>
    </source>
</evidence>
<gene>
    <name evidence="2" type="ORF">A2358_01410</name>
</gene>
<dbReference type="AlphaFoldDB" id="A0A1G2IXL5"/>
<comment type="caution">
    <text evidence="2">The sequence shown here is derived from an EMBL/GenBank/DDBJ whole genome shotgun (WGS) entry which is preliminary data.</text>
</comment>
<organism evidence="2 3">
    <name type="scientific">Candidatus Staskawiczbacteria bacterium RIFOXYB1_FULL_37_44</name>
    <dbReference type="NCBI Taxonomy" id="1802223"/>
    <lineage>
        <taxon>Bacteria</taxon>
        <taxon>Candidatus Staskawicziibacteriota</taxon>
    </lineage>
</organism>
<dbReference type="SUPFAM" id="SSF53448">
    <property type="entry name" value="Nucleotide-diphospho-sugar transferases"/>
    <property type="match status" value="2"/>
</dbReference>
<dbReference type="InterPro" id="IPR029044">
    <property type="entry name" value="Nucleotide-diphossugar_trans"/>
</dbReference>
<evidence type="ECO:0000313" key="3">
    <source>
        <dbReference type="Proteomes" id="UP000178650"/>
    </source>
</evidence>
<dbReference type="CDD" id="cd00761">
    <property type="entry name" value="Glyco_tranf_GTA_type"/>
    <property type="match status" value="1"/>
</dbReference>
<reference evidence="2 3" key="1">
    <citation type="journal article" date="2016" name="Nat. Commun.">
        <title>Thousands of microbial genomes shed light on interconnected biogeochemical processes in an aquifer system.</title>
        <authorList>
            <person name="Anantharaman K."/>
            <person name="Brown C.T."/>
            <person name="Hug L.A."/>
            <person name="Sharon I."/>
            <person name="Castelle C.J."/>
            <person name="Probst A.J."/>
            <person name="Thomas B.C."/>
            <person name="Singh A."/>
            <person name="Wilkins M.J."/>
            <person name="Karaoz U."/>
            <person name="Brodie E.L."/>
            <person name="Williams K.H."/>
            <person name="Hubbard S.S."/>
            <person name="Banfield J.F."/>
        </authorList>
    </citation>
    <scope>NUCLEOTIDE SEQUENCE [LARGE SCALE GENOMIC DNA]</scope>
</reference>
<feature type="domain" description="Glycosyltransferase 2-like" evidence="1">
    <location>
        <begin position="5"/>
        <end position="160"/>
    </location>
</feature>